<evidence type="ECO:0000256" key="1">
    <source>
        <dbReference type="ARBA" id="ARBA00004141"/>
    </source>
</evidence>
<evidence type="ECO:0000256" key="4">
    <source>
        <dbReference type="ARBA" id="ARBA00022449"/>
    </source>
</evidence>
<evidence type="ECO:0000256" key="6">
    <source>
        <dbReference type="ARBA" id="ARBA00022989"/>
    </source>
</evidence>
<dbReference type="CDD" id="cd09272">
    <property type="entry name" value="RNase_HI_RT_Ty1"/>
    <property type="match status" value="1"/>
</dbReference>
<feature type="region of interest" description="Disordered" evidence="8">
    <location>
        <begin position="1"/>
        <end position="51"/>
    </location>
</feature>
<comment type="caution">
    <text evidence="11">The sequence shown here is derived from an EMBL/GenBank/DDBJ whole genome shotgun (WGS) entry which is preliminary data.</text>
</comment>
<protein>
    <submittedName>
        <fullName evidence="11">Retrotransposon Copia-like N-terminal</fullName>
    </submittedName>
</protein>
<comment type="similarity">
    <text evidence="2">Belongs to the nucleotide-sugar transporter family. UDP-galactose:UMP antiporter (TC 2.A.7.11) subfamily.</text>
</comment>
<evidence type="ECO:0000313" key="12">
    <source>
        <dbReference type="Proteomes" id="UP000694251"/>
    </source>
</evidence>
<feature type="compositionally biased region" description="Low complexity" evidence="8">
    <location>
        <begin position="7"/>
        <end position="32"/>
    </location>
</feature>
<gene>
    <name evidence="11" type="ORF">ISN44_As03g037570</name>
</gene>
<feature type="compositionally biased region" description="Low complexity" evidence="8">
    <location>
        <begin position="1292"/>
        <end position="1314"/>
    </location>
</feature>
<evidence type="ECO:0000256" key="3">
    <source>
        <dbReference type="ARBA" id="ARBA00022448"/>
    </source>
</evidence>
<feature type="transmembrane region" description="Helical" evidence="9">
    <location>
        <begin position="1393"/>
        <end position="1413"/>
    </location>
</feature>
<keyword evidence="4" id="KW-0050">Antiport</keyword>
<feature type="domain" description="Integrase catalytic" evidence="10">
    <location>
        <begin position="501"/>
        <end position="668"/>
    </location>
</feature>
<feature type="compositionally biased region" description="Polar residues" evidence="8">
    <location>
        <begin position="839"/>
        <end position="851"/>
    </location>
</feature>
<dbReference type="GO" id="GO:0005789">
    <property type="term" value="C:endoplasmic reticulum membrane"/>
    <property type="evidence" value="ECO:0007669"/>
    <property type="project" value="TreeGrafter"/>
</dbReference>
<dbReference type="Pfam" id="PF14223">
    <property type="entry name" value="Retrotran_gag_2"/>
    <property type="match status" value="1"/>
</dbReference>
<feature type="compositionally biased region" description="Low complexity" evidence="8">
    <location>
        <begin position="1337"/>
        <end position="1361"/>
    </location>
</feature>
<feature type="region of interest" description="Disordered" evidence="8">
    <location>
        <begin position="1280"/>
        <end position="1379"/>
    </location>
</feature>
<evidence type="ECO:0000313" key="11">
    <source>
        <dbReference type="EMBL" id="KAG7633457.1"/>
    </source>
</evidence>
<feature type="region of interest" description="Disordered" evidence="8">
    <location>
        <begin position="272"/>
        <end position="328"/>
    </location>
</feature>
<dbReference type="Proteomes" id="UP000694251">
    <property type="component" value="Chromosome 3"/>
</dbReference>
<dbReference type="InterPro" id="IPR054722">
    <property type="entry name" value="PolX-like_BBD"/>
</dbReference>
<evidence type="ECO:0000256" key="9">
    <source>
        <dbReference type="SAM" id="Phobius"/>
    </source>
</evidence>
<dbReference type="Pfam" id="PF25597">
    <property type="entry name" value="SH3_retrovirus"/>
    <property type="match status" value="1"/>
</dbReference>
<evidence type="ECO:0000256" key="7">
    <source>
        <dbReference type="ARBA" id="ARBA00023136"/>
    </source>
</evidence>
<accession>A0A8T2FBI3</accession>
<feature type="transmembrane region" description="Helical" evidence="9">
    <location>
        <begin position="1433"/>
        <end position="1453"/>
    </location>
</feature>
<dbReference type="GO" id="GO:0015074">
    <property type="term" value="P:DNA integration"/>
    <property type="evidence" value="ECO:0007669"/>
    <property type="project" value="InterPro"/>
</dbReference>
<keyword evidence="6 9" id="KW-1133">Transmembrane helix</keyword>
<feature type="transmembrane region" description="Helical" evidence="9">
    <location>
        <begin position="1552"/>
        <end position="1569"/>
    </location>
</feature>
<comment type="subcellular location">
    <subcellularLocation>
        <location evidence="1">Membrane</location>
        <topology evidence="1">Multi-pass membrane protein</topology>
    </subcellularLocation>
</comment>
<dbReference type="GO" id="GO:0000139">
    <property type="term" value="C:Golgi membrane"/>
    <property type="evidence" value="ECO:0007669"/>
    <property type="project" value="TreeGrafter"/>
</dbReference>
<evidence type="ECO:0000256" key="8">
    <source>
        <dbReference type="SAM" id="MobiDB-lite"/>
    </source>
</evidence>
<feature type="compositionally biased region" description="Low complexity" evidence="8">
    <location>
        <begin position="822"/>
        <end position="838"/>
    </location>
</feature>
<dbReference type="Pfam" id="PF08449">
    <property type="entry name" value="UAA"/>
    <property type="match status" value="1"/>
</dbReference>
<evidence type="ECO:0000259" key="10">
    <source>
        <dbReference type="PROSITE" id="PS50994"/>
    </source>
</evidence>
<feature type="region of interest" description="Disordered" evidence="8">
    <location>
        <begin position="1703"/>
        <end position="1723"/>
    </location>
</feature>
<feature type="transmembrane region" description="Helical" evidence="9">
    <location>
        <begin position="1589"/>
        <end position="1611"/>
    </location>
</feature>
<keyword evidence="3" id="KW-0813">Transport</keyword>
<dbReference type="PANTHER" id="PTHR10778:SF13">
    <property type="entry name" value="ADENOSINE 3'-PHOSPHO 5'-PHOSPHOSULFATE TRANSPORTER 1"/>
    <property type="match status" value="1"/>
</dbReference>
<name>A0A8T2FBI3_ARASU</name>
<proteinExistence type="inferred from homology"/>
<feature type="region of interest" description="Disordered" evidence="8">
    <location>
        <begin position="806"/>
        <end position="895"/>
    </location>
</feature>
<dbReference type="InterPro" id="IPR001584">
    <property type="entry name" value="Integrase_cat-core"/>
</dbReference>
<sequence>MVERPFISKSSTAPPSTAPISEMRSNQSSSSAEESKKENDVAQLNKGKGAQRSMMDQSIQLYSAPVLHISNCVTVKLNEQNYSLWKTQFESFLSGQNLLGFVNGSLKPPPATTPFNNIDGLSTEVPNPEYHTWNRSDQVVRAWLLGSLNEDIMREVVNCATSYQVWNALAQHCNKVSSSRLFELQRKLQTIDKQDKPMETYLKEIKRVCEQLASIGSPVSEQMKIFAALHGLGREYKTIKTSVEGSMDTQPPPTFESVIPRLTGFADRLNSYGPDTETSPHMAFSTSRSDSSGYYNNNNRGKGNSRFGSGKSKDSFSTRGRGFHQQISQNSNGERIVCQICGKPGHHALKCWHKFNNRYQDEDLPAALAALRITDVTDQSGSEWVGDYGSTAHITNAPHKLTQTQLYEGSDSVMVGNGNFLPITHTGSGSLPSTSGNLPLNDVLVCPDISKPLLSVSKLTNDYPCVFQFDCDDVRIYDKATRKLLTKGKHSKGRVKIYGIKATRPLERIHCDLWGPSPVKSNQGFSYYAVFIDNYSRFCWFYPLNLKSDFTHTFFVFQALVENQYQTKIGTFQCDGGGGFTNRKLTDHLQQCEIKQLISCPYTSQHNGLAERKHRHIIELGLSMMFQSTCPQKFWVEAFYTANFLINLLPTTALDMKCSPYEKLHGKPPDYSALRTFGCACYPTLRDYASNKFDPRSLKCVFLGYNEKYKGYRCYLPSTRRVYISRHVIFDETVFPFAQSHSRPKTGSLTPLMLAWTKGINNVNKAPPKQDDSLFSEEDFPPLPVKTPIILQTPISIVVPAVEGERSSGCTAGSDPVPIGNSFSSSSHSPGISEETSSQATKEITEQSTTRSENERQDDILASQIPVQESAQESAEVKSTHPMTTRQKSGIRKPNPRYALLTHKVSYPEPKTVATALKDPGWTGSKWIFRTKLNADGSLQKLKARLVAQGFNQAEGIDYLETYSPVVRTATVRGVLHLATIMEWDIKQMDVQNAFLHGDLTETVYMAQPAGFVDPDKQDHVCKLHKSLYGLKQSPRAWFDKFSTYLLEFGFHCSIPDPSLFVFSRGKDIIPLLLYVDDMLITGNSSDSLALLLAELNKSLAGKLQYLTLTRPDIQFAVNYACQKMHAPTTLDFLLLKRILRRSTGGYCTYLGLNIISWSSHKQNSVSKSSTEAEYRTLSEAASEITWLSSIMKELRVPLLKAPTLYCDNLSAVYLIVNPAFHKRTKHFENHYHYVRERVALGLLEVRHIPGHEQTADIFTKSLPFNAFTSLRYKLGVVEPPTPGLRGDISKSSTAPPSTAPRSEMRSNQSSSSAEESKKENDVAQLNKGKGLWGHSPNRPNDNTTNTTAKPNKSSSSSQQTRPPPVQENKTRVKTKKKNVYSVNEAKEKKKKLWKAVFAISGIMLTLVIYGLLQEKIMRVPYGLKKEYFKHSLFLVFCNRLTTSAVSAAALLASKKVLDPVAPVYKYCLISVTNILTTTCQYEALKYVSFPVQTLAKCTKMIPVMVWGTLIMQKKYRGFDYLVAFLVTLGCSVFILFPAGDDISPYNKGRENTVWGVSLMVGYLGFDGFTSTFQDKLFKGYNMEIHNQIFYTTICSSILSFTGLILQGHLLPAVDFVSRHRDCLFDIALLSTVATASQFFISYTIRTFGALTFAAIMTTRQLASIMLSCIWFSHPLSWEQCIGSVIVFGSLYAKTFVKKKSEKLPAAQELPRDEEAQPLKGNP</sequence>
<dbReference type="Pfam" id="PF07727">
    <property type="entry name" value="RVT_2"/>
    <property type="match status" value="1"/>
</dbReference>
<dbReference type="InterPro" id="IPR013657">
    <property type="entry name" value="SCL35B1-4/HUT1"/>
</dbReference>
<dbReference type="Pfam" id="PF22936">
    <property type="entry name" value="Pol_BBD"/>
    <property type="match status" value="1"/>
</dbReference>
<feature type="transmembrane region" description="Helical" evidence="9">
    <location>
        <begin position="1623"/>
        <end position="1645"/>
    </location>
</feature>
<organism evidence="11 12">
    <name type="scientific">Arabidopsis suecica</name>
    <name type="common">Swedish thale-cress</name>
    <name type="synonym">Cardaminopsis suecica</name>
    <dbReference type="NCBI Taxonomy" id="45249"/>
    <lineage>
        <taxon>Eukaryota</taxon>
        <taxon>Viridiplantae</taxon>
        <taxon>Streptophyta</taxon>
        <taxon>Embryophyta</taxon>
        <taxon>Tracheophyta</taxon>
        <taxon>Spermatophyta</taxon>
        <taxon>Magnoliopsida</taxon>
        <taxon>eudicotyledons</taxon>
        <taxon>Gunneridae</taxon>
        <taxon>Pentapetalae</taxon>
        <taxon>rosids</taxon>
        <taxon>malvids</taxon>
        <taxon>Brassicales</taxon>
        <taxon>Brassicaceae</taxon>
        <taxon>Camelineae</taxon>
        <taxon>Arabidopsis</taxon>
    </lineage>
</organism>
<reference evidence="11 12" key="1">
    <citation type="submission" date="2020-12" db="EMBL/GenBank/DDBJ databases">
        <title>Concerted genomic and epigenomic changes stabilize Arabidopsis allopolyploids.</title>
        <authorList>
            <person name="Chen Z."/>
        </authorList>
    </citation>
    <scope>NUCLEOTIDE SEQUENCE [LARGE SCALE GENOMIC DNA]</scope>
    <source>
        <strain evidence="11">As9502</strain>
        <tissue evidence="11">Leaf</tissue>
    </source>
</reference>
<evidence type="ECO:0000256" key="5">
    <source>
        <dbReference type="ARBA" id="ARBA00022692"/>
    </source>
</evidence>
<dbReference type="EMBL" id="JAEFBJ010000003">
    <property type="protein sequence ID" value="KAG7633457.1"/>
    <property type="molecule type" value="Genomic_DNA"/>
</dbReference>
<dbReference type="Pfam" id="PF00665">
    <property type="entry name" value="rve"/>
    <property type="match status" value="1"/>
</dbReference>
<dbReference type="InterPro" id="IPR057670">
    <property type="entry name" value="SH3_retrovirus"/>
</dbReference>
<feature type="transmembrane region" description="Helical" evidence="9">
    <location>
        <begin position="1521"/>
        <end position="1540"/>
    </location>
</feature>
<keyword evidence="7 9" id="KW-0472">Membrane</keyword>
<dbReference type="InterPro" id="IPR013103">
    <property type="entry name" value="RVT_2"/>
</dbReference>
<dbReference type="PANTHER" id="PTHR10778">
    <property type="entry name" value="SOLUTE CARRIER FAMILY 35 MEMBER B"/>
    <property type="match status" value="1"/>
</dbReference>
<keyword evidence="12" id="KW-1185">Reference proteome</keyword>
<dbReference type="GO" id="GO:0046964">
    <property type="term" value="F:3'-phosphoadenosine 5'-phosphosulfate transmembrane transporter activity"/>
    <property type="evidence" value="ECO:0007669"/>
    <property type="project" value="TreeGrafter"/>
</dbReference>
<dbReference type="OrthoDB" id="1601at2759"/>
<dbReference type="GO" id="GO:0015297">
    <property type="term" value="F:antiporter activity"/>
    <property type="evidence" value="ECO:0007669"/>
    <property type="project" value="UniProtKB-KW"/>
</dbReference>
<dbReference type="PROSITE" id="PS50994">
    <property type="entry name" value="INTEGRASE"/>
    <property type="match status" value="1"/>
</dbReference>
<feature type="compositionally biased region" description="Low complexity" evidence="8">
    <location>
        <begin position="287"/>
        <end position="310"/>
    </location>
</feature>
<evidence type="ECO:0000256" key="2">
    <source>
        <dbReference type="ARBA" id="ARBA00008349"/>
    </source>
</evidence>
<keyword evidence="5 9" id="KW-0812">Transmembrane</keyword>